<reference evidence="7" key="1">
    <citation type="journal article" date="2021" name="PeerJ">
        <title>Extensive microbial diversity within the chicken gut microbiome revealed by metagenomics and culture.</title>
        <authorList>
            <person name="Gilroy R."/>
            <person name="Ravi A."/>
            <person name="Getino M."/>
            <person name="Pursley I."/>
            <person name="Horton D.L."/>
            <person name="Alikhan N.F."/>
            <person name="Baker D."/>
            <person name="Gharbi K."/>
            <person name="Hall N."/>
            <person name="Watson M."/>
            <person name="Adriaenssens E.M."/>
            <person name="Foster-Nyarko E."/>
            <person name="Jarju S."/>
            <person name="Secka A."/>
            <person name="Antonio M."/>
            <person name="Oren A."/>
            <person name="Chaudhuri R.R."/>
            <person name="La Ragione R."/>
            <person name="Hildebrand F."/>
            <person name="Pallen M.J."/>
        </authorList>
    </citation>
    <scope>NUCLEOTIDE SEQUENCE</scope>
    <source>
        <strain evidence="7">Gambia2-208</strain>
    </source>
</reference>
<keyword evidence="5" id="KW-0520">NAD</keyword>
<dbReference type="SUPFAM" id="SSF51905">
    <property type="entry name" value="FAD/NAD(P)-binding domain"/>
    <property type="match status" value="1"/>
</dbReference>
<keyword evidence="1" id="KW-0285">Flavoprotein</keyword>
<reference evidence="7" key="2">
    <citation type="submission" date="2021-04" db="EMBL/GenBank/DDBJ databases">
        <authorList>
            <person name="Gilroy R."/>
        </authorList>
    </citation>
    <scope>NUCLEOTIDE SEQUENCE</scope>
    <source>
        <strain evidence="7">Gambia2-208</strain>
    </source>
</reference>
<dbReference type="InterPro" id="IPR052206">
    <property type="entry name" value="Retinol_saturase"/>
</dbReference>
<evidence type="ECO:0000313" key="7">
    <source>
        <dbReference type="EMBL" id="HIY89036.1"/>
    </source>
</evidence>
<organism evidence="7 8">
    <name type="scientific">Candidatus Bacteroides pullicola</name>
    <dbReference type="NCBI Taxonomy" id="2838475"/>
    <lineage>
        <taxon>Bacteria</taxon>
        <taxon>Pseudomonadati</taxon>
        <taxon>Bacteroidota</taxon>
        <taxon>Bacteroidia</taxon>
        <taxon>Bacteroidales</taxon>
        <taxon>Bacteroidaceae</taxon>
        <taxon>Bacteroides</taxon>
    </lineage>
</organism>
<gene>
    <name evidence="7" type="ORF">H9824_10090</name>
</gene>
<evidence type="ECO:0000256" key="1">
    <source>
        <dbReference type="ARBA" id="ARBA00022630"/>
    </source>
</evidence>
<dbReference type="PANTHER" id="PTHR46091:SF3">
    <property type="entry name" value="AMINE OXIDASE DOMAIN-CONTAINING PROTEIN"/>
    <property type="match status" value="1"/>
</dbReference>
<feature type="domain" description="Amine oxidase" evidence="6">
    <location>
        <begin position="13"/>
        <end position="313"/>
    </location>
</feature>
<dbReference type="InterPro" id="IPR002937">
    <property type="entry name" value="Amino_oxidase"/>
</dbReference>
<dbReference type="AlphaFoldDB" id="A0A9D2CMC5"/>
<sequence length="500" mass="56591">MKEKDVIIIGSGLGGLSSGVMLAKNGYRVTILEQNTLPGGCLQCFRRHDVKFETGMHFIGSADEGQILNKMMRYLEIDDKLELSRLDTDRYNVICLEGQCFDFANGSEAFIDRMASYFPDQRDNLARYCRLVESISAASSLHTLKHGQTNDAITAEYQLRSINEVVEELITDPLLQKVIVGDLPLYAAVRDKTPFSVHAFIMDFYNRSAFRFVGGSDVLIRALTEVLVRYGGEVRTRSKVTRIVCDDTHATGVEVNGGEYIQADYIISAAHPMRTMEMLGDTHLIRPAFRKRINSIPQTVGGFSVYLHFKENTVPYMNHNFFGYETDTPWGCEQYDDTTWPKGYLYMHVCDQSGQNFARSGVILTYMRMEELAAWSGTTVGHRGTDYEDYVYRRAWRLILALDRRFPGIKDCIEHYYVSTPLTYRDYTGTQDGSLYGIAKDITLGSVGRVPHKTRIPNVFMTGQNVNSHGMLGVIVGTMVTCGEFLTPKYIYEQILEANK</sequence>
<comment type="caution">
    <text evidence="7">The sequence shown here is derived from an EMBL/GenBank/DDBJ whole genome shotgun (WGS) entry which is preliminary data.</text>
</comment>
<dbReference type="PANTHER" id="PTHR46091">
    <property type="entry name" value="BLR7054 PROTEIN"/>
    <property type="match status" value="1"/>
</dbReference>
<dbReference type="Gene3D" id="3.50.50.60">
    <property type="entry name" value="FAD/NAD(P)-binding domain"/>
    <property type="match status" value="2"/>
</dbReference>
<evidence type="ECO:0000259" key="6">
    <source>
        <dbReference type="Pfam" id="PF01593"/>
    </source>
</evidence>
<proteinExistence type="predicted"/>
<keyword evidence="2" id="KW-0732">Signal</keyword>
<evidence type="ECO:0000256" key="5">
    <source>
        <dbReference type="ARBA" id="ARBA00023027"/>
    </source>
</evidence>
<dbReference type="Proteomes" id="UP000886851">
    <property type="component" value="Unassembled WGS sequence"/>
</dbReference>
<evidence type="ECO:0000256" key="4">
    <source>
        <dbReference type="ARBA" id="ARBA00022857"/>
    </source>
</evidence>
<dbReference type="InterPro" id="IPR036188">
    <property type="entry name" value="FAD/NAD-bd_sf"/>
</dbReference>
<keyword evidence="3" id="KW-0274">FAD</keyword>
<evidence type="ECO:0000256" key="3">
    <source>
        <dbReference type="ARBA" id="ARBA00022827"/>
    </source>
</evidence>
<name>A0A9D2CMC5_9BACE</name>
<dbReference type="Pfam" id="PF01593">
    <property type="entry name" value="Amino_oxidase"/>
    <property type="match status" value="1"/>
</dbReference>
<accession>A0A9D2CMC5</accession>
<evidence type="ECO:0000256" key="2">
    <source>
        <dbReference type="ARBA" id="ARBA00022729"/>
    </source>
</evidence>
<dbReference type="EMBL" id="DXCV01000065">
    <property type="protein sequence ID" value="HIY89036.1"/>
    <property type="molecule type" value="Genomic_DNA"/>
</dbReference>
<evidence type="ECO:0000313" key="8">
    <source>
        <dbReference type="Proteomes" id="UP000886851"/>
    </source>
</evidence>
<protein>
    <submittedName>
        <fullName evidence="7">NAD(P)/FAD-dependent oxidoreductase</fullName>
    </submittedName>
</protein>
<keyword evidence="4" id="KW-0521">NADP</keyword>
<dbReference type="GO" id="GO:0016491">
    <property type="term" value="F:oxidoreductase activity"/>
    <property type="evidence" value="ECO:0007669"/>
    <property type="project" value="InterPro"/>
</dbReference>